<evidence type="ECO:0000259" key="2">
    <source>
        <dbReference type="Pfam" id="PF13550"/>
    </source>
</evidence>
<feature type="domain" description="GTA TIM-barrel-like" evidence="1">
    <location>
        <begin position="455"/>
        <end position="751"/>
    </location>
</feature>
<evidence type="ECO:0000313" key="5">
    <source>
        <dbReference type="Proteomes" id="UP000199441"/>
    </source>
</evidence>
<gene>
    <name evidence="4" type="ORF">SAMN04488001_0892</name>
</gene>
<reference evidence="5" key="1">
    <citation type="submission" date="2016-10" db="EMBL/GenBank/DDBJ databases">
        <authorList>
            <person name="Varghese N."/>
            <person name="Submissions S."/>
        </authorList>
    </citation>
    <scope>NUCLEOTIDE SEQUENCE [LARGE SCALE GENOMIC DNA]</scope>
    <source>
        <strain evidence="5">DSM 26922</strain>
    </source>
</reference>
<accession>A0A1H2SQ08</accession>
<dbReference type="CDD" id="cd19607">
    <property type="entry name" value="GTA_TIM-barrel-like"/>
    <property type="match status" value="1"/>
</dbReference>
<dbReference type="Gene3D" id="3.20.20.80">
    <property type="entry name" value="Glycosidases"/>
    <property type="match status" value="1"/>
</dbReference>
<dbReference type="Pfam" id="PF13550">
    <property type="entry name" value="Phage-tail_3"/>
    <property type="match status" value="1"/>
</dbReference>
<dbReference type="Pfam" id="PF13547">
    <property type="entry name" value="GTA_TIM"/>
    <property type="match status" value="1"/>
</dbReference>
<dbReference type="InterPro" id="IPR056490">
    <property type="entry name" value="Rcc01698_C"/>
</dbReference>
<protein>
    <submittedName>
        <fullName evidence="4">Putative phage tail protein</fullName>
    </submittedName>
</protein>
<dbReference type="EMBL" id="FNOI01000001">
    <property type="protein sequence ID" value="SDW33668.1"/>
    <property type="molecule type" value="Genomic_DNA"/>
</dbReference>
<keyword evidence="5" id="KW-1185">Reference proteome</keyword>
<feature type="domain" description="Rcc01698-like C-terminal" evidence="3">
    <location>
        <begin position="1064"/>
        <end position="1163"/>
    </location>
</feature>
<name>A0A1H2SQ08_9RHOB</name>
<evidence type="ECO:0000259" key="3">
    <source>
        <dbReference type="Pfam" id="PF23666"/>
    </source>
</evidence>
<evidence type="ECO:0000313" key="4">
    <source>
        <dbReference type="EMBL" id="SDW33668.1"/>
    </source>
</evidence>
<proteinExistence type="predicted"/>
<organism evidence="4 5">
    <name type="scientific">Litoreibacter albidus</name>
    <dbReference type="NCBI Taxonomy" id="670155"/>
    <lineage>
        <taxon>Bacteria</taxon>
        <taxon>Pseudomonadati</taxon>
        <taxon>Pseudomonadota</taxon>
        <taxon>Alphaproteobacteria</taxon>
        <taxon>Rhodobacterales</taxon>
        <taxon>Roseobacteraceae</taxon>
        <taxon>Litoreibacter</taxon>
    </lineage>
</organism>
<dbReference type="OrthoDB" id="8445115at2"/>
<dbReference type="STRING" id="670155.SAMN04488001_0892"/>
<feature type="domain" description="Tip attachment protein J" evidence="2">
    <location>
        <begin position="812"/>
        <end position="973"/>
    </location>
</feature>
<dbReference type="RefSeq" id="WP_089944988.1">
    <property type="nucleotide sequence ID" value="NZ_FNOI01000001.1"/>
</dbReference>
<evidence type="ECO:0000259" key="1">
    <source>
        <dbReference type="Pfam" id="PF13547"/>
    </source>
</evidence>
<sequence length="1317" mass="141585">MATILLSAAGAAVGGALGGGAFGISSVVIGRAIGATVGRAIDQRLMGAGSQTVETGRLDRMRVMGANEGGVVPRAFGRMRVAGNVIWTSRFKEKVAVTQQRGGKGGGPKATTRQYSYCISIAVGLCEGEIARVGRIWADGTIIRKSDLNLRVYRGTKDQQPDPVMSAIEGVGHVPAYRGLAYVVIEDLDLSEFGNRVPQLTFEVIRQSRAKGVSEPLVSDLVEAVALMPGSGEFTLATTPVYRTGELGAQTAVNVNSAEGKTDLLSSLDALTGELPKCRRTSLVVSWFGDDLRAGHCRVAPKVEHQAAAGLPIGSAPVVGADPSEWSVSGLTRGTAELVAQKDGVSVYGGTPSDGSVLEAIAALKAADQGVMFYPFILMDQLGGNALPDPYTGMVGQPALPWRGRITSERALGTPGATDGTAAARLEVEAFMGSAQVSDFAVVDGAVIYSGPAEYSYRRFILHYAHLCAAAGGVEAFCVGSEMRGLTRIRDESGGFPAVEALRILASEVRVVMGDAVKIGYAADWSEYAGYQPQDGSGDLLYHLDPLWADEAVDFIGIDNYMPIADWRDGHGHLDADAGAIYDLAYLRRNIRGGEGYDWYYRDAEERALQIRTPIEDGAHGEPWVYRTKDLWNWWGQAHHNRIGGVRSAASTAWEPQSKPIWFTEMGCAAIDKGPNEPNKFLDPKSSESAIPHFSSGKRDDYVQMQYLRAYYGFFGTTDNNPVSHVYGGPMVDMSRAFVWAWDARPWPDFPTNLSVWSDGQNHITGHWLTGRTSVMPLAHVVGEICESVGLADYDVEALHGVVRGFSVTEFDTPRAALQPLMVALGFDAVERGGKIVFQSRKDAAQVKVSADELAVDGSDAVLEHVRAPEAEVVGEVRLGYVEAEGEFVARVADARFPRDGASDVTQNELPLALTEAEATTIAERWLSEARVARDAVSFVVPPSRGDLRAGDLAELTNERGDRTLYRVDRVEDRGARRIEAVRMERQIYTPSDAVESVGAVRPFAVPVPVSAQFMDLPLLTGEEVPHAPYLAATARPWPGGVAVMSAAQDSDYTLNSVVETPSRMGVLATPLVRAQAGLWQRGTPLRVKLAGAPLSSVDRAAVLNGANVAAIGDGSSDLWEIVQFAKAELVAPDTYDLSELLRGQAGSDGLIPPVWPAGSRFVMLDGGPSQIKMPLSARGLARHYRIGPSLRPYDDPSYRYYVEAFQGIGLRPYAPAHLKARKFGPDIAVSWTRRTRVDGDSWVSEDVPLGEEVERYVVRVSQAGSVVRETTLSSASWTYGATEQGADGLVGAYTIDVAQVSLRFGPGLFSRIEING</sequence>
<dbReference type="InterPro" id="IPR017853">
    <property type="entry name" value="GH"/>
</dbReference>
<dbReference type="SUPFAM" id="SSF51445">
    <property type="entry name" value="(Trans)glycosidases"/>
    <property type="match status" value="1"/>
</dbReference>
<dbReference type="Proteomes" id="UP000199441">
    <property type="component" value="Unassembled WGS sequence"/>
</dbReference>
<dbReference type="InterPro" id="IPR025195">
    <property type="entry name" value="GTA_TIM_dom"/>
</dbReference>
<dbReference type="InterPro" id="IPR032876">
    <property type="entry name" value="J_dom"/>
</dbReference>
<dbReference type="Pfam" id="PF23666">
    <property type="entry name" value="Rcc01698_C"/>
    <property type="match status" value="1"/>
</dbReference>